<feature type="domain" description="Peptidase metallopeptidase" evidence="14">
    <location>
        <begin position="14"/>
        <end position="184"/>
    </location>
</feature>
<dbReference type="EMBL" id="JADEXS010000175">
    <property type="protein sequence ID" value="MBE9023601.1"/>
    <property type="molecule type" value="Genomic_DNA"/>
</dbReference>
<gene>
    <name evidence="15" type="ORF">IQ276_14535</name>
</gene>
<dbReference type="InterPro" id="IPR050557">
    <property type="entry name" value="RTX_toxin/Mannuronan_C5-epim"/>
</dbReference>
<dbReference type="InterPro" id="IPR034033">
    <property type="entry name" value="Serralysin-like"/>
</dbReference>
<dbReference type="Pfam" id="PF00413">
    <property type="entry name" value="Peptidase_M10"/>
    <property type="match status" value="1"/>
</dbReference>
<dbReference type="InterPro" id="IPR013858">
    <property type="entry name" value="Peptidase_M10B_C"/>
</dbReference>
<name>A0A8J6ZRP6_DESMC</name>
<evidence type="ECO:0000259" key="14">
    <source>
        <dbReference type="SMART" id="SM00235"/>
    </source>
</evidence>
<dbReference type="InterPro" id="IPR024079">
    <property type="entry name" value="MetalloPept_cat_dom_sf"/>
</dbReference>
<evidence type="ECO:0000256" key="2">
    <source>
        <dbReference type="ARBA" id="ARBA00004370"/>
    </source>
</evidence>
<dbReference type="PRINTS" id="PR01488">
    <property type="entry name" value="RTXTOXINA"/>
</dbReference>
<dbReference type="InterPro" id="IPR011049">
    <property type="entry name" value="Serralysin-like_metalloprot_C"/>
</dbReference>
<keyword evidence="7" id="KW-0645">Protease</keyword>
<keyword evidence="12" id="KW-0843">Virulence</keyword>
<keyword evidence="13" id="KW-0472">Membrane</keyword>
<dbReference type="AlphaFoldDB" id="A0A8J6ZRP6"/>
<dbReference type="Gene3D" id="3.40.390.10">
    <property type="entry name" value="Collagenase (Catalytic Domain)"/>
    <property type="match status" value="1"/>
</dbReference>
<comment type="cofactor">
    <cofactor evidence="1">
        <name>Ca(2+)</name>
        <dbReference type="ChEBI" id="CHEBI:29108"/>
    </cofactor>
</comment>
<dbReference type="GO" id="GO:0031012">
    <property type="term" value="C:extracellular matrix"/>
    <property type="evidence" value="ECO:0007669"/>
    <property type="project" value="InterPro"/>
</dbReference>
<dbReference type="InterPro" id="IPR006026">
    <property type="entry name" value="Peptidase_Metallo"/>
</dbReference>
<dbReference type="GO" id="GO:0004222">
    <property type="term" value="F:metalloendopeptidase activity"/>
    <property type="evidence" value="ECO:0007669"/>
    <property type="project" value="InterPro"/>
</dbReference>
<dbReference type="Gene3D" id="2.150.10.10">
    <property type="entry name" value="Serralysin-like metalloprotease, C-terminal"/>
    <property type="match status" value="5"/>
</dbReference>
<dbReference type="InterPro" id="IPR001343">
    <property type="entry name" value="Hemolysn_Ca-bd"/>
</dbReference>
<dbReference type="PRINTS" id="PR00313">
    <property type="entry name" value="CABNDNGRPT"/>
</dbReference>
<keyword evidence="8" id="KW-0479">Metal-binding</keyword>
<accession>A0A8J6ZRP6</accession>
<keyword evidence="5" id="KW-0964">Secreted</keyword>
<evidence type="ECO:0000256" key="7">
    <source>
        <dbReference type="ARBA" id="ARBA00022670"/>
    </source>
</evidence>
<comment type="similarity">
    <text evidence="4">Belongs to the peptidase M10B family.</text>
</comment>
<evidence type="ECO:0000256" key="6">
    <source>
        <dbReference type="ARBA" id="ARBA00022656"/>
    </source>
</evidence>
<evidence type="ECO:0000256" key="10">
    <source>
        <dbReference type="ARBA" id="ARBA00022801"/>
    </source>
</evidence>
<dbReference type="PANTHER" id="PTHR38340:SF1">
    <property type="entry name" value="S-LAYER PROTEIN"/>
    <property type="match status" value="1"/>
</dbReference>
<dbReference type="GO" id="GO:0005615">
    <property type="term" value="C:extracellular space"/>
    <property type="evidence" value="ECO:0007669"/>
    <property type="project" value="InterPro"/>
</dbReference>
<keyword evidence="9" id="KW-0677">Repeat</keyword>
<keyword evidence="6" id="KW-0800">Toxin</keyword>
<evidence type="ECO:0000313" key="15">
    <source>
        <dbReference type="EMBL" id="MBE9023601.1"/>
    </source>
</evidence>
<comment type="caution">
    <text evidence="15">The sequence shown here is derived from an EMBL/GenBank/DDBJ whole genome shotgun (WGS) entry which is preliminary data.</text>
</comment>
<evidence type="ECO:0000256" key="11">
    <source>
        <dbReference type="ARBA" id="ARBA00022833"/>
    </source>
</evidence>
<dbReference type="GO" id="GO:0005509">
    <property type="term" value="F:calcium ion binding"/>
    <property type="evidence" value="ECO:0007669"/>
    <property type="project" value="InterPro"/>
</dbReference>
<dbReference type="Pfam" id="PF08548">
    <property type="entry name" value="Peptidase_M10_C"/>
    <property type="match status" value="1"/>
</dbReference>
<evidence type="ECO:0000256" key="8">
    <source>
        <dbReference type="ARBA" id="ARBA00022723"/>
    </source>
</evidence>
<dbReference type="GO" id="GO:0016020">
    <property type="term" value="C:membrane"/>
    <property type="evidence" value="ECO:0007669"/>
    <property type="project" value="UniProtKB-SubCell"/>
</dbReference>
<dbReference type="GO" id="GO:0006508">
    <property type="term" value="P:proteolysis"/>
    <property type="evidence" value="ECO:0007669"/>
    <property type="project" value="UniProtKB-KW"/>
</dbReference>
<keyword evidence="11" id="KW-0862">Zinc</keyword>
<evidence type="ECO:0000256" key="3">
    <source>
        <dbReference type="ARBA" id="ARBA00004613"/>
    </source>
</evidence>
<sequence length="1082" mass="112661">MTTPYYVDALLFPGQPHWAKSSDGITRIKYSFRPSSDEKFNFDQREAVRRIVKLYENIAKIDFIEVPDDQNPQIRFGIADRGENEGADASGTPGSYVDIWLNNNPKAMVDGFSKPTEGNYAFMTLMHEIGHALGLKHTGDYNANGGGTPGPYLYGQEDSLQYTIMSYNGATLSDGTIAGTNYQGSGIFALTPQLYDVAAIQYLYGPNNNFNTGDTLYLFSSSKAFLGTIWDNGGVDTINASTLSLAAKIDLNTGSDHFSSIGPFSDSFLFNRAFDNVAIVDGVVIENAYGGSGNDTIIGNGAENYLSANNGNDSLKGGDNNDTLEGGSGDDFLNGGEGNDLLIEGNGNNLIIGGNGFDTLKESGNADFTAFYDHIEKKTFSGVTKDSYSLFDIEHLIIEGGVSENTLNGGSFGWGSVELYGGENDDTLTGGLLGGDILNGGDGNDTLIEGGDTSYFLDDAHLIKGNFTDSLFSIEKAKLTGGGKDNSIDASHFSGSVYLLGNAGNDFLYGGKSDDDLDGGNGNDQIFGGAGNDDLFGGLGDDLLNGGTNTDTVSESGDVSFFLLNGITLIGNGTDSLVSIEKLKLTGGNSGHTLNVSSFTGTASLFGNAGNDILYGGLGADFLSGGADYDIIRQEATSFDINFILKNNQLITKGVGKFGLLYTVTDTLFSIEGAQLIGNSSNNSIDASAFTQGGVLLNGKQGNDTLLGGQKDDTLIGGTGNDSINGGAGIDTILEGGFDFTLKDGSLLGNGTDILNSIEKANLTGNGGNNFLNAIEFTGSVTLDGGFGIDTLYGAAGDDILIGGRSAEDDAILGNGGNDLVYGGDFQSTTFTGNDALNGGAGNDTLFGGDGNDFLIGDTNDDQLFGGFDNDTLFGNDGNDTLMGEDGLDNLYGGDGIDSLSGGNGIDYIEGNIGDDLLFGDDGDDILHGGDNNDKLNGGNGNDQLFGDTGNDTLMGVQVSVGSNFGKDEIDILIGGQGQDSFVFGSSGNLFFYNDGNLLSQGTTDYARIIDFGLDDRIVLAGSKELYTLSAVPTSIGNSGGRASDTGIYLNMPGTSELIGVIQDVSLSTSDLQSTSFFSFVG</sequence>
<dbReference type="Pfam" id="PF00353">
    <property type="entry name" value="HemolysinCabind"/>
    <property type="match status" value="12"/>
</dbReference>
<organism evidence="15 16">
    <name type="scientific">Desmonostoc muscorum LEGE 12446</name>
    <dbReference type="NCBI Taxonomy" id="1828758"/>
    <lineage>
        <taxon>Bacteria</taxon>
        <taxon>Bacillati</taxon>
        <taxon>Cyanobacteriota</taxon>
        <taxon>Cyanophyceae</taxon>
        <taxon>Nostocales</taxon>
        <taxon>Nostocaceae</taxon>
        <taxon>Desmonostoc</taxon>
    </lineage>
</organism>
<dbReference type="SUPFAM" id="SSF55486">
    <property type="entry name" value="Metalloproteases ('zincins'), catalytic domain"/>
    <property type="match status" value="1"/>
</dbReference>
<dbReference type="GO" id="GO:0008270">
    <property type="term" value="F:zinc ion binding"/>
    <property type="evidence" value="ECO:0007669"/>
    <property type="project" value="InterPro"/>
</dbReference>
<proteinExistence type="inferred from homology"/>
<evidence type="ECO:0000256" key="9">
    <source>
        <dbReference type="ARBA" id="ARBA00022737"/>
    </source>
</evidence>
<dbReference type="InterPro" id="IPR018511">
    <property type="entry name" value="Hemolysin-typ_Ca-bd_CS"/>
</dbReference>
<reference evidence="15" key="1">
    <citation type="submission" date="2020-10" db="EMBL/GenBank/DDBJ databases">
        <authorList>
            <person name="Castelo-Branco R."/>
            <person name="Eusebio N."/>
            <person name="Adriana R."/>
            <person name="Vieira A."/>
            <person name="Brugerolle De Fraissinette N."/>
            <person name="Rezende De Castro R."/>
            <person name="Schneider M.P."/>
            <person name="Vasconcelos V."/>
            <person name="Leao P.N."/>
        </authorList>
    </citation>
    <scope>NUCLEOTIDE SEQUENCE</scope>
    <source>
        <strain evidence="15">LEGE 12446</strain>
    </source>
</reference>
<keyword evidence="10" id="KW-0378">Hydrolase</keyword>
<dbReference type="GO" id="GO:0090729">
    <property type="term" value="F:toxin activity"/>
    <property type="evidence" value="ECO:0007669"/>
    <property type="project" value="UniProtKB-KW"/>
</dbReference>
<dbReference type="Proteomes" id="UP000622533">
    <property type="component" value="Unassembled WGS sequence"/>
</dbReference>
<evidence type="ECO:0000313" key="16">
    <source>
        <dbReference type="Proteomes" id="UP000622533"/>
    </source>
</evidence>
<evidence type="ECO:0000256" key="12">
    <source>
        <dbReference type="ARBA" id="ARBA00023026"/>
    </source>
</evidence>
<dbReference type="PROSITE" id="PS00330">
    <property type="entry name" value="HEMOLYSIN_CALCIUM"/>
    <property type="match status" value="8"/>
</dbReference>
<keyword evidence="16" id="KW-1185">Reference proteome</keyword>
<protein>
    <submittedName>
        <fullName evidence="15">M10 family metallopeptidase C-terminal domain-containing protein</fullName>
    </submittedName>
</protein>
<evidence type="ECO:0000256" key="1">
    <source>
        <dbReference type="ARBA" id="ARBA00001913"/>
    </source>
</evidence>
<dbReference type="SMART" id="SM00235">
    <property type="entry name" value="ZnMc"/>
    <property type="match status" value="1"/>
</dbReference>
<dbReference type="InterPro" id="IPR003995">
    <property type="entry name" value="RTX_toxin_determinant-A"/>
</dbReference>
<dbReference type="SUPFAM" id="SSF51120">
    <property type="entry name" value="beta-Roll"/>
    <property type="match status" value="7"/>
</dbReference>
<dbReference type="PANTHER" id="PTHR38340">
    <property type="entry name" value="S-LAYER PROTEIN"/>
    <property type="match status" value="1"/>
</dbReference>
<evidence type="ECO:0000256" key="4">
    <source>
        <dbReference type="ARBA" id="ARBA00009490"/>
    </source>
</evidence>
<dbReference type="InterPro" id="IPR001818">
    <property type="entry name" value="Pept_M10_metallopeptidase"/>
</dbReference>
<dbReference type="RefSeq" id="WP_193917348.1">
    <property type="nucleotide sequence ID" value="NZ_JADEXS020000001.1"/>
</dbReference>
<evidence type="ECO:0000256" key="13">
    <source>
        <dbReference type="ARBA" id="ARBA00023136"/>
    </source>
</evidence>
<dbReference type="CDD" id="cd04277">
    <property type="entry name" value="ZnMc_serralysin_like"/>
    <property type="match status" value="1"/>
</dbReference>
<evidence type="ECO:0000256" key="5">
    <source>
        <dbReference type="ARBA" id="ARBA00022525"/>
    </source>
</evidence>
<comment type="subcellular location">
    <subcellularLocation>
        <location evidence="2">Membrane</location>
    </subcellularLocation>
    <subcellularLocation>
        <location evidence="3">Secreted</location>
    </subcellularLocation>
</comment>